<feature type="non-terminal residue" evidence="1">
    <location>
        <position position="1"/>
    </location>
</feature>
<proteinExistence type="predicted"/>
<dbReference type="AlphaFoldDB" id="X1FCK1"/>
<dbReference type="EMBL" id="BART01042008">
    <property type="protein sequence ID" value="GAH30285.1"/>
    <property type="molecule type" value="Genomic_DNA"/>
</dbReference>
<reference evidence="1" key="1">
    <citation type="journal article" date="2014" name="Front. Microbiol.">
        <title>High frequency of phylogenetically diverse reductive dehalogenase-homologous genes in deep subseafloor sedimentary metagenomes.</title>
        <authorList>
            <person name="Kawai M."/>
            <person name="Futagami T."/>
            <person name="Toyoda A."/>
            <person name="Takaki Y."/>
            <person name="Nishi S."/>
            <person name="Hori S."/>
            <person name="Arai W."/>
            <person name="Tsubouchi T."/>
            <person name="Morono Y."/>
            <person name="Uchiyama I."/>
            <person name="Ito T."/>
            <person name="Fujiyama A."/>
            <person name="Inagaki F."/>
            <person name="Takami H."/>
        </authorList>
    </citation>
    <scope>NUCLEOTIDE SEQUENCE</scope>
    <source>
        <strain evidence="1">Expedition CK06-06</strain>
    </source>
</reference>
<organism evidence="1">
    <name type="scientific">marine sediment metagenome</name>
    <dbReference type="NCBI Taxonomy" id="412755"/>
    <lineage>
        <taxon>unclassified sequences</taxon>
        <taxon>metagenomes</taxon>
        <taxon>ecological metagenomes</taxon>
    </lineage>
</organism>
<accession>X1FCK1</accession>
<protein>
    <submittedName>
        <fullName evidence="1">Uncharacterized protein</fullName>
    </submittedName>
</protein>
<name>X1FCK1_9ZZZZ</name>
<evidence type="ECO:0000313" key="1">
    <source>
        <dbReference type="EMBL" id="GAH30285.1"/>
    </source>
</evidence>
<feature type="non-terminal residue" evidence="1">
    <location>
        <position position="45"/>
    </location>
</feature>
<sequence length="45" mass="5251">QNPNIIEQITTDEEMCGLLNWALIGLERLREKKQFSYSPSTKQVK</sequence>
<gene>
    <name evidence="1" type="ORF">S01H4_67127</name>
</gene>
<comment type="caution">
    <text evidence="1">The sequence shown here is derived from an EMBL/GenBank/DDBJ whole genome shotgun (WGS) entry which is preliminary data.</text>
</comment>